<dbReference type="PANTHER" id="PTHR34585:SF22">
    <property type="entry name" value="HELIX-TURN-HELIX DOMAIN-CONTAINING PROTEIN"/>
    <property type="match status" value="1"/>
</dbReference>
<reference evidence="1 2" key="1">
    <citation type="submission" date="2024-03" db="EMBL/GenBank/DDBJ databases">
        <title>Mouse gut bacterial collection (mGBC) of GemPharmatech.</title>
        <authorList>
            <person name="He Y."/>
            <person name="Dong L."/>
            <person name="Wu D."/>
            <person name="Gao X."/>
            <person name="Lin Z."/>
        </authorList>
    </citation>
    <scope>NUCLEOTIDE SEQUENCE [LARGE SCALE GENOMIC DNA]</scope>
    <source>
        <strain evidence="1 2">54-13</strain>
    </source>
</reference>
<accession>A0ABV4D3V0</accession>
<sequence>MEYITIERTIYDAMVAALKDCRTALQSAISRLSYKSRDEWIDNNAAQSILCKSQRSLQNMRATGAIGYSLLNGKVFYPANEIGRLLEQSYTSGRV</sequence>
<proteinExistence type="predicted"/>
<name>A0ABV4D3V0_9BACT</name>
<dbReference type="EMBL" id="JBCLPP010000067">
    <property type="protein sequence ID" value="MEY8246652.1"/>
    <property type="molecule type" value="Genomic_DNA"/>
</dbReference>
<dbReference type="RefSeq" id="WP_369864038.1">
    <property type="nucleotide sequence ID" value="NZ_JBCLPP010000067.1"/>
</dbReference>
<comment type="caution">
    <text evidence="1">The sequence shown here is derived from an EMBL/GenBank/DDBJ whole genome shotgun (WGS) entry which is preliminary data.</text>
</comment>
<dbReference type="PANTHER" id="PTHR34585">
    <property type="match status" value="1"/>
</dbReference>
<evidence type="ECO:0000313" key="1">
    <source>
        <dbReference type="EMBL" id="MEY8246652.1"/>
    </source>
</evidence>
<dbReference type="Proteomes" id="UP001565200">
    <property type="component" value="Unassembled WGS sequence"/>
</dbReference>
<evidence type="ECO:0008006" key="3">
    <source>
        <dbReference type="Google" id="ProtNLM"/>
    </source>
</evidence>
<keyword evidence="2" id="KW-1185">Reference proteome</keyword>
<protein>
    <recommendedName>
        <fullName evidence="3">DNA-binding protein</fullName>
    </recommendedName>
</protein>
<evidence type="ECO:0000313" key="2">
    <source>
        <dbReference type="Proteomes" id="UP001565200"/>
    </source>
</evidence>
<organism evidence="1 2">
    <name type="scientific">Heminiphilus faecis</name>
    <dbReference type="NCBI Taxonomy" id="2601703"/>
    <lineage>
        <taxon>Bacteria</taxon>
        <taxon>Pseudomonadati</taxon>
        <taxon>Bacteroidota</taxon>
        <taxon>Bacteroidia</taxon>
        <taxon>Bacteroidales</taxon>
        <taxon>Muribaculaceae</taxon>
        <taxon>Heminiphilus</taxon>
    </lineage>
</organism>
<gene>
    <name evidence="1" type="ORF">AAK873_13675</name>
</gene>